<dbReference type="Proteomes" id="UP000631114">
    <property type="component" value="Unassembled WGS sequence"/>
</dbReference>
<dbReference type="GO" id="GO:0004831">
    <property type="term" value="F:tyrosine-tRNA ligase activity"/>
    <property type="evidence" value="ECO:0007669"/>
    <property type="project" value="UniProtKB-EC"/>
</dbReference>
<dbReference type="PANTHER" id="PTHR46264:SF4">
    <property type="entry name" value="TYROSINE--TRNA LIGASE, CYTOPLASMIC"/>
    <property type="match status" value="1"/>
</dbReference>
<reference evidence="4 5" key="1">
    <citation type="submission" date="2020-10" db="EMBL/GenBank/DDBJ databases">
        <title>The Coptis chinensis genome and diversification of protoberbering-type alkaloids.</title>
        <authorList>
            <person name="Wang B."/>
            <person name="Shu S."/>
            <person name="Song C."/>
            <person name="Liu Y."/>
        </authorList>
    </citation>
    <scope>NUCLEOTIDE SEQUENCE [LARGE SCALE GENOMIC DNA]</scope>
    <source>
        <strain evidence="4">HL-2020</strain>
        <tissue evidence="4">Leaf</tissue>
    </source>
</reference>
<dbReference type="OrthoDB" id="1723402at2759"/>
<dbReference type="GO" id="GO:0006437">
    <property type="term" value="P:tyrosyl-tRNA aminoacylation"/>
    <property type="evidence" value="ECO:0007669"/>
    <property type="project" value="TreeGrafter"/>
</dbReference>
<comment type="caution">
    <text evidence="4">The sequence shown here is derived from an EMBL/GenBank/DDBJ whole genome shotgun (WGS) entry which is preliminary data.</text>
</comment>
<sequence>MQCDDSLCAFHPGFRDGNPYSIGDTSGLNCRNKDMDYVHKHVLPPGLLDPIIVSLTRPVVSRVILRLCDSSGNKDFQQLCLGAREGLKKPIASGHQNATVDNIWDGNTGERRVLTLEERFKIVRSIGEECIQEDELMNLLEKKPQPIAYDGFEPSGRMHIAQVYMYQLIYSSHKNIMLNLETAGVIYVLLSLDV</sequence>
<organism evidence="4 5">
    <name type="scientific">Coptis chinensis</name>
    <dbReference type="NCBI Taxonomy" id="261450"/>
    <lineage>
        <taxon>Eukaryota</taxon>
        <taxon>Viridiplantae</taxon>
        <taxon>Streptophyta</taxon>
        <taxon>Embryophyta</taxon>
        <taxon>Tracheophyta</taxon>
        <taxon>Spermatophyta</taxon>
        <taxon>Magnoliopsida</taxon>
        <taxon>Ranunculales</taxon>
        <taxon>Ranunculaceae</taxon>
        <taxon>Coptidoideae</taxon>
        <taxon>Coptis</taxon>
    </lineage>
</organism>
<dbReference type="InterPro" id="IPR050489">
    <property type="entry name" value="Tyr-tRNA_synthase"/>
</dbReference>
<dbReference type="PANTHER" id="PTHR46264">
    <property type="entry name" value="TYROSINE-TRNA LIGASE"/>
    <property type="match status" value="1"/>
</dbReference>
<dbReference type="Gene3D" id="3.40.50.620">
    <property type="entry name" value="HUPs"/>
    <property type="match status" value="1"/>
</dbReference>
<proteinExistence type="predicted"/>
<dbReference type="SUPFAM" id="SSF52374">
    <property type="entry name" value="Nucleotidylyl transferase"/>
    <property type="match status" value="1"/>
</dbReference>
<dbReference type="EMBL" id="JADFTS010000006">
    <property type="protein sequence ID" value="KAF9600670.1"/>
    <property type="molecule type" value="Genomic_DNA"/>
</dbReference>
<gene>
    <name evidence="4" type="ORF">IFM89_011253</name>
</gene>
<evidence type="ECO:0000256" key="2">
    <source>
        <dbReference type="ARBA" id="ARBA00033323"/>
    </source>
</evidence>
<dbReference type="InterPro" id="IPR014729">
    <property type="entry name" value="Rossmann-like_a/b/a_fold"/>
</dbReference>
<dbReference type="GO" id="GO:0005737">
    <property type="term" value="C:cytoplasm"/>
    <property type="evidence" value="ECO:0007669"/>
    <property type="project" value="TreeGrafter"/>
</dbReference>
<evidence type="ECO:0000313" key="5">
    <source>
        <dbReference type="Proteomes" id="UP000631114"/>
    </source>
</evidence>
<dbReference type="EC" id="6.1.1.1" evidence="1"/>
<evidence type="ECO:0000256" key="3">
    <source>
        <dbReference type="ARBA" id="ARBA00048248"/>
    </source>
</evidence>
<keyword evidence="5" id="KW-1185">Reference proteome</keyword>
<dbReference type="AlphaFoldDB" id="A0A835LMQ4"/>
<comment type="catalytic activity">
    <reaction evidence="3">
        <text>tRNA(Tyr) + L-tyrosine + ATP = L-tyrosyl-tRNA(Tyr) + AMP + diphosphate + H(+)</text>
        <dbReference type="Rhea" id="RHEA:10220"/>
        <dbReference type="Rhea" id="RHEA-COMP:9706"/>
        <dbReference type="Rhea" id="RHEA-COMP:9707"/>
        <dbReference type="ChEBI" id="CHEBI:15378"/>
        <dbReference type="ChEBI" id="CHEBI:30616"/>
        <dbReference type="ChEBI" id="CHEBI:33019"/>
        <dbReference type="ChEBI" id="CHEBI:58315"/>
        <dbReference type="ChEBI" id="CHEBI:78442"/>
        <dbReference type="ChEBI" id="CHEBI:78536"/>
        <dbReference type="ChEBI" id="CHEBI:456215"/>
        <dbReference type="EC" id="6.1.1.1"/>
    </reaction>
</comment>
<evidence type="ECO:0000256" key="1">
    <source>
        <dbReference type="ARBA" id="ARBA00013160"/>
    </source>
</evidence>
<protein>
    <recommendedName>
        <fullName evidence="1">tyrosine--tRNA ligase</fullName>
        <ecNumber evidence="1">6.1.1.1</ecNumber>
    </recommendedName>
    <alternativeName>
        <fullName evidence="2">Tyrosyl-tRNA synthetase</fullName>
    </alternativeName>
</protein>
<evidence type="ECO:0000313" key="4">
    <source>
        <dbReference type="EMBL" id="KAF9600670.1"/>
    </source>
</evidence>
<accession>A0A835LMQ4</accession>
<name>A0A835LMQ4_9MAGN</name>